<gene>
    <name evidence="1" type="ORF">PBS003_LOCUS97</name>
</gene>
<dbReference type="GO" id="GO:0005802">
    <property type="term" value="C:trans-Golgi network"/>
    <property type="evidence" value="ECO:0007669"/>
    <property type="project" value="TreeGrafter"/>
</dbReference>
<dbReference type="PANTHER" id="PTHR21512">
    <property type="entry name" value="TRAFFICKING PROTEIN PARTICLE COMPLEX SUBUNIT 9"/>
    <property type="match status" value="1"/>
</dbReference>
<organism evidence="1 2">
    <name type="scientific">Peronospora belbahrii</name>
    <dbReference type="NCBI Taxonomy" id="622444"/>
    <lineage>
        <taxon>Eukaryota</taxon>
        <taxon>Sar</taxon>
        <taxon>Stramenopiles</taxon>
        <taxon>Oomycota</taxon>
        <taxon>Peronosporomycetes</taxon>
        <taxon>Peronosporales</taxon>
        <taxon>Peronosporaceae</taxon>
        <taxon>Peronospora</taxon>
    </lineage>
</organism>
<proteinExistence type="predicted"/>
<comment type="caution">
    <text evidence="1">The sequence shown here is derived from an EMBL/GenBank/DDBJ whole genome shotgun (WGS) entry which is preliminary data.</text>
</comment>
<evidence type="ECO:0000313" key="1">
    <source>
        <dbReference type="EMBL" id="CAH0473188.1"/>
    </source>
</evidence>
<protein>
    <recommendedName>
        <fullName evidence="3">Trafficking protein particle complex subunit 11 domain-containing protein</fullName>
    </recommendedName>
</protein>
<evidence type="ECO:0000313" key="2">
    <source>
        <dbReference type="Proteomes" id="UP001160483"/>
    </source>
</evidence>
<dbReference type="PANTHER" id="PTHR21512:SF5">
    <property type="entry name" value="TRAFFICKING PROTEIN PARTICLE COMPLEX SUBUNIT 9"/>
    <property type="match status" value="1"/>
</dbReference>
<dbReference type="InterPro" id="IPR013935">
    <property type="entry name" value="Trs120_TRAPPC9"/>
</dbReference>
<name>A0AAU9KWI9_9STRA</name>
<dbReference type="EMBL" id="CAKKTJ010000004">
    <property type="protein sequence ID" value="CAH0473188.1"/>
    <property type="molecule type" value="Genomic_DNA"/>
</dbReference>
<accession>A0AAU9KWI9</accession>
<reference evidence="1" key="1">
    <citation type="submission" date="2021-11" db="EMBL/GenBank/DDBJ databases">
        <authorList>
            <person name="Islam A."/>
            <person name="Islam S."/>
            <person name="Flora M.S."/>
            <person name="Rahman M."/>
            <person name="Ziaur R.M."/>
            <person name="Epstein J.H."/>
            <person name="Hassan M."/>
            <person name="Klassen M."/>
            <person name="Woodard K."/>
            <person name="Webb A."/>
            <person name="Webby R.J."/>
            <person name="El Zowalaty M.E."/>
        </authorList>
    </citation>
    <scope>NUCLEOTIDE SEQUENCE</scope>
    <source>
        <strain evidence="1">Pbs3</strain>
    </source>
</reference>
<evidence type="ECO:0008006" key="3">
    <source>
        <dbReference type="Google" id="ProtNLM"/>
    </source>
</evidence>
<sequence>MSSSAVLLQWTRPAEFLVYLVPVGNIPPDLFASYTRLLQTHSILPFRSLTRPGGYLMELSPFHGLDWTGPGSIRFHFVSTAQEIEIYDGEDAHASHRVIGALGVCHSPSLSLLGGLRTAYLEFKASVKHFPGLLMQKLFAFEHTFEDITSSECKGLDDLIMFPMHHEIQDMDESTVSLHLQVVMDTLAVNILMSLESAIRSATSTVPSTGLMTLSAPDGDLASILLDVNVEPQQTHVTHQSESSPIVLSNDTKVNATFNAVSSPAFRSLGSPFSSIPSPLTADAVEQYTIAIEMLREEERRSGSTPGDALWLAAALEGYVFCLYTELNDKFSTELVEKASEAVAFYAKAGTVELESLFIQNLGSYYARVAMATLTSTSMTGEAKLLESVWMKRLLWDVLERGMVLFPELPPQRQIEFLIQTSYILETVSHRRRAALFLHEAASLLLNRNAPSVDTQAKVLLSPTSATKEPQRQRDLEAALILERVAAELLGIQGQSTRKGDVRSWKVTIQHRRKRGKKSSGPDTSMVTQDDAWLIIRFHLLRQLLVIARMLGDAFLVGTYCLQLLEMLVWCDSIAALPNINSPHTCSPPSLEEASTSQATLQVDHLQRPATFLRVTHLPVDRIAAGLHAKSGVYLFPPPGIDTKVKRNFLNSPSATMSNAAASLSSTLTNTPRILATPRQQLSAAVTAISTKASPAFAQFSNAYHQHNGSMSGRPGGVDDCTATNIVDEKEFGKSSMNGDGGYESSQLVDAVDNNLDETLHFDAATAPNTVWDLRSKTEIAKIERQLLSMLESDCAGLRSKEQMRLPTFLKMDILKLRSSCNLKDPFLSRVTALQMFRAQSAISHQAVKSEFFYSPFDKQKMRVSDHRGRSDRVEDSDDMPAMYERGFPACERIELQLTLSNPTGVVVKLQEVRVWVTLFKEDDGGSKGNGSTNSATKDGDVECYPCFFVLEPYQKHKSVVLSIQPLRAGTFHVRGCFIKAFNIETSFELENPISFFVVREVPKVSLSLHEHNSMMLSSGENVAMSREPIVATTRLALFMSETRRCTICVRNTGNSYITNYRLAVSIQHRRAATKTCVIFNNLPLASATTEDNSVEVSHSTTNKMKAIEPEKGMVDTEFLSFKYRKVVSSLLPLASGDIVSIPFEISLRGNCEPAGDNIQLEWCVVYADEAPVSSNDIGDSEQIPMGYRPNGGNPGAACDVSHLAEVVTTDHLYCIIMVHIVNPTETSFRFRLRHDTASFGEEEIGRQCSRRFIVEVPRLQSSTLCQGPPSLADVLNDLVKMEWETHFGNRGRLLCEDHHVGSSVDQRQAKVELFLPPQTGKEHFSSHIEFLPVVTSQPRAIEDQVALGVEMEVIITEEGEKGVCEMSEHVVVVGQLRVDVQWDERMDRSTKFHEIQCMFLSEDLVSSTDTCMRPIGKCNRQR</sequence>
<dbReference type="Proteomes" id="UP001160483">
    <property type="component" value="Unassembled WGS sequence"/>
</dbReference>